<reference evidence="2" key="1">
    <citation type="submission" date="2015-04" db="UniProtKB">
        <authorList>
            <consortium name="EnsemblPlants"/>
        </authorList>
    </citation>
    <scope>IDENTIFICATION</scope>
</reference>
<evidence type="ECO:0000313" key="3">
    <source>
        <dbReference type="Proteomes" id="UP000026962"/>
    </source>
</evidence>
<evidence type="ECO:0008006" key="4">
    <source>
        <dbReference type="Google" id="ProtNLM"/>
    </source>
</evidence>
<name>A0A0E0M520_ORYPU</name>
<dbReference type="PANTHER" id="PTHR47389">
    <property type="entry name" value="OS09G0436400 PROTEIN"/>
    <property type="match status" value="1"/>
</dbReference>
<evidence type="ECO:0000313" key="2">
    <source>
        <dbReference type="EnsemblPlants" id="OPUNC10G00630.1"/>
    </source>
</evidence>
<dbReference type="Gene3D" id="2.40.10.120">
    <property type="match status" value="2"/>
</dbReference>
<dbReference type="eggNOG" id="KOG1320">
    <property type="taxonomic scope" value="Eukaryota"/>
</dbReference>
<dbReference type="Pfam" id="PF13365">
    <property type="entry name" value="Trypsin_2"/>
    <property type="match status" value="2"/>
</dbReference>
<keyword evidence="3" id="KW-1185">Reference proteome</keyword>
<sequence>MPPKLRRRSTGAALSHAASGEEAPKSSETTPAPAAAASGRWTRSRSARSHLGLDSTEHPRVSDSAVVVGGGGRTDDPDQAPARAAPKKSESAAAAGPVPKKKKTTAVGASTRLASRPLPGRYPDYPDLQPGQNALSNKYMSAVENWMTECSRISKLEKQAHHKNIPTLRDEPKDPRTADAVVSSQDKAMVRRVACSVVGVKTQKPDGELVSQCTGIVVGLDGVNKCAKILTAASLVCDFEGELHDPTLMLSVHLPNKVVTEGRLLHFNVHYGVALLEILGDFQLQVPSFGLSTNYGEDVFVLARDESMSLMVRHGKISWLHYPMLWNNHCMFLSCDIPQGASGGPVIDHDGKFIAIALDNNPSPVVIPVSTIRTCIDMWLQFSRVARPILGMQLEAVELLDVSRQEELCRDYNVTDGFIVNQVNVHSTAETLGIRRGDVIVFQDTDSCTSPQLEDYLLSLGWGYLQGISLTVDLKVEVHNLMDSYRESITFPLQFSDASRRLSVRMPNRKITEGRLLFFNVHYGIALLEVMGDFQLQVPSFGLGINYGQDVFALARDENNSLMVRHGTISWQDYLGLLSNHYMFLSCDIPEGGSGGPVVDPGGNIIGIAFDINPGPVVISITAIRTCIEMWHQFSRVARPMLGVQLKAVELLDVSVQEELSLDYNITDVRRLPPFSWLGYLRGISSTVDLKVEVHNLADSYKESITFPVPFSDASKRDEQ</sequence>
<dbReference type="OMA" id="CIEMWHQ"/>
<dbReference type="InterPro" id="IPR009003">
    <property type="entry name" value="Peptidase_S1_PA"/>
</dbReference>
<reference evidence="2" key="2">
    <citation type="submission" date="2018-05" db="EMBL/GenBank/DDBJ databases">
        <title>OpunRS2 (Oryza punctata Reference Sequence Version 2).</title>
        <authorList>
            <person name="Zhang J."/>
            <person name="Kudrna D."/>
            <person name="Lee S."/>
            <person name="Talag J."/>
            <person name="Welchert J."/>
            <person name="Wing R.A."/>
        </authorList>
    </citation>
    <scope>NUCLEOTIDE SEQUENCE [LARGE SCALE GENOMIC DNA]</scope>
</reference>
<proteinExistence type="predicted"/>
<dbReference type="Proteomes" id="UP000026962">
    <property type="component" value="Chromosome 10"/>
</dbReference>
<feature type="region of interest" description="Disordered" evidence="1">
    <location>
        <begin position="1"/>
        <end position="123"/>
    </location>
</feature>
<accession>A0A0E0M520</accession>
<protein>
    <recommendedName>
        <fullName evidence="4">PDZ domain-containing protein</fullName>
    </recommendedName>
</protein>
<dbReference type="SUPFAM" id="SSF50494">
    <property type="entry name" value="Trypsin-like serine proteases"/>
    <property type="match status" value="2"/>
</dbReference>
<dbReference type="AlphaFoldDB" id="A0A0E0M520"/>
<dbReference type="EnsemblPlants" id="OPUNC10G00630.1">
    <property type="protein sequence ID" value="OPUNC10G00630.1"/>
    <property type="gene ID" value="OPUNC10G00630"/>
</dbReference>
<feature type="compositionally biased region" description="Low complexity" evidence="1">
    <location>
        <begin position="26"/>
        <end position="38"/>
    </location>
</feature>
<dbReference type="PANTHER" id="PTHR47389:SF5">
    <property type="entry name" value="OS09G0436700 PROTEIN"/>
    <property type="match status" value="1"/>
</dbReference>
<dbReference type="STRING" id="4537.A0A0E0M520"/>
<dbReference type="HOGENOM" id="CLU_012954_7_1_1"/>
<dbReference type="Gramene" id="OPUNC10G00630.1">
    <property type="protein sequence ID" value="OPUNC10G00630.1"/>
    <property type="gene ID" value="OPUNC10G00630"/>
</dbReference>
<organism evidence="2">
    <name type="scientific">Oryza punctata</name>
    <name type="common">Red rice</name>
    <dbReference type="NCBI Taxonomy" id="4537"/>
    <lineage>
        <taxon>Eukaryota</taxon>
        <taxon>Viridiplantae</taxon>
        <taxon>Streptophyta</taxon>
        <taxon>Embryophyta</taxon>
        <taxon>Tracheophyta</taxon>
        <taxon>Spermatophyta</taxon>
        <taxon>Magnoliopsida</taxon>
        <taxon>Liliopsida</taxon>
        <taxon>Poales</taxon>
        <taxon>Poaceae</taxon>
        <taxon>BOP clade</taxon>
        <taxon>Oryzoideae</taxon>
        <taxon>Oryzeae</taxon>
        <taxon>Oryzinae</taxon>
        <taxon>Oryza</taxon>
    </lineage>
</organism>
<evidence type="ECO:0000256" key="1">
    <source>
        <dbReference type="SAM" id="MobiDB-lite"/>
    </source>
</evidence>